<feature type="transmembrane region" description="Helical" evidence="2">
    <location>
        <begin position="172"/>
        <end position="191"/>
    </location>
</feature>
<evidence type="ECO:0000256" key="2">
    <source>
        <dbReference type="SAM" id="Phobius"/>
    </source>
</evidence>
<dbReference type="Pfam" id="PF06161">
    <property type="entry name" value="DUF975"/>
    <property type="match status" value="1"/>
</dbReference>
<feature type="region of interest" description="Disordered" evidence="1">
    <location>
        <begin position="277"/>
        <end position="329"/>
    </location>
</feature>
<keyword evidence="2" id="KW-0472">Membrane</keyword>
<protein>
    <submittedName>
        <fullName evidence="3">DUF975 family protein</fullName>
    </submittedName>
</protein>
<feature type="transmembrane region" description="Helical" evidence="2">
    <location>
        <begin position="122"/>
        <end position="141"/>
    </location>
</feature>
<gene>
    <name evidence="3" type="ORF">ACKQTC_03265</name>
</gene>
<evidence type="ECO:0000313" key="4">
    <source>
        <dbReference type="Proteomes" id="UP001631949"/>
    </source>
</evidence>
<accession>A0ABW9GXM0</accession>
<evidence type="ECO:0000313" key="3">
    <source>
        <dbReference type="EMBL" id="MFM9413380.1"/>
    </source>
</evidence>
<evidence type="ECO:0000256" key="1">
    <source>
        <dbReference type="SAM" id="MobiDB-lite"/>
    </source>
</evidence>
<feature type="transmembrane region" description="Helical" evidence="2">
    <location>
        <begin position="84"/>
        <end position="110"/>
    </location>
</feature>
<feature type="transmembrane region" description="Helical" evidence="2">
    <location>
        <begin position="230"/>
        <end position="253"/>
    </location>
</feature>
<feature type="transmembrane region" description="Helical" evidence="2">
    <location>
        <begin position="26"/>
        <end position="48"/>
    </location>
</feature>
<sequence length="329" mass="36311">MSFQFHEVFPRVQMKTDAKAALRGNWLTAIAVTILYSIFSYLGSYAILKMMLPGISMQTFLLNSQELFTDFQQQMPAMAENPQVMGLVALVSLIVGVLLSGIFQIAFNMWSLAVVERDEENTGLAGFFGFFAYGINGALLFIWMNLWLLIWMLPFFVALGLLVAFAGNGSSALFGIGVALIMLGLAAVAIWKSIQYSMAFFALADDPDLGARRALRLSIERTEGQIGQLLLMYLSFFGWLILTSIVPPVQLYVTPYMNVSFANAWRFLRPGGIDGRPARETEPVPVAQPVASPGPQDLPADSVPPEDRTGLPSDPAEHDWEGPLDKEER</sequence>
<feature type="transmembrane region" description="Helical" evidence="2">
    <location>
        <begin position="148"/>
        <end position="166"/>
    </location>
</feature>
<keyword evidence="2" id="KW-1133">Transmembrane helix</keyword>
<dbReference type="PANTHER" id="PTHR40076">
    <property type="entry name" value="MEMBRANE PROTEIN-RELATED"/>
    <property type="match status" value="1"/>
</dbReference>
<proteinExistence type="predicted"/>
<reference evidence="3 4" key="1">
    <citation type="journal article" date="2016" name="Int. J. Syst. Evol. Microbiol.">
        <title>Peptococcus simiae sp. nov., isolated from rhesus macaque faeces and emended description of the genus Peptococcus.</title>
        <authorList>
            <person name="Shkoporov A.N."/>
            <person name="Efimov B.A."/>
            <person name="Kondova I."/>
            <person name="Ouwerling B."/>
            <person name="Chaplin A.V."/>
            <person name="Shcherbakova V.A."/>
            <person name="Langermans J.A.M."/>
        </authorList>
    </citation>
    <scope>NUCLEOTIDE SEQUENCE [LARGE SCALE GENOMIC DNA]</scope>
    <source>
        <strain evidence="3 4">M108</strain>
    </source>
</reference>
<feature type="compositionally biased region" description="Basic and acidic residues" evidence="1">
    <location>
        <begin position="305"/>
        <end position="329"/>
    </location>
</feature>
<organism evidence="3 4">
    <name type="scientific">Peptococcus simiae</name>
    <dbReference type="NCBI Taxonomy" id="1643805"/>
    <lineage>
        <taxon>Bacteria</taxon>
        <taxon>Bacillati</taxon>
        <taxon>Bacillota</taxon>
        <taxon>Clostridia</taxon>
        <taxon>Eubacteriales</taxon>
        <taxon>Peptococcaceae</taxon>
        <taxon>Peptococcus</taxon>
    </lineage>
</organism>
<comment type="caution">
    <text evidence="3">The sequence shown here is derived from an EMBL/GenBank/DDBJ whole genome shotgun (WGS) entry which is preliminary data.</text>
</comment>
<keyword evidence="4" id="KW-1185">Reference proteome</keyword>
<keyword evidence="2" id="KW-0812">Transmembrane</keyword>
<dbReference type="Proteomes" id="UP001631949">
    <property type="component" value="Unassembled WGS sequence"/>
</dbReference>
<dbReference type="RefSeq" id="WP_408976997.1">
    <property type="nucleotide sequence ID" value="NZ_JBJUVG010000003.1"/>
</dbReference>
<dbReference type="InterPro" id="IPR010380">
    <property type="entry name" value="DUF975"/>
</dbReference>
<dbReference type="EMBL" id="JBJUVG010000003">
    <property type="protein sequence ID" value="MFM9413380.1"/>
    <property type="molecule type" value="Genomic_DNA"/>
</dbReference>
<dbReference type="PANTHER" id="PTHR40076:SF1">
    <property type="entry name" value="MEMBRANE PROTEIN"/>
    <property type="match status" value="1"/>
</dbReference>
<name>A0ABW9GXM0_9FIRM</name>